<reference evidence="2 3" key="1">
    <citation type="journal article" date="2014" name="Nat. Commun.">
        <title>Molecular traces of alternative social organization in a termite genome.</title>
        <authorList>
            <person name="Terrapon N."/>
            <person name="Li C."/>
            <person name="Robertson H.M."/>
            <person name="Ji L."/>
            <person name="Meng X."/>
            <person name="Booth W."/>
            <person name="Chen Z."/>
            <person name="Childers C.P."/>
            <person name="Glastad K.M."/>
            <person name="Gokhale K."/>
            <person name="Gowin J."/>
            <person name="Gronenberg W."/>
            <person name="Hermansen R.A."/>
            <person name="Hu H."/>
            <person name="Hunt B.G."/>
            <person name="Huylmans A.K."/>
            <person name="Khalil S.M."/>
            <person name="Mitchell R.D."/>
            <person name="Munoz-Torres M.C."/>
            <person name="Mustard J.A."/>
            <person name="Pan H."/>
            <person name="Reese J.T."/>
            <person name="Scharf M.E."/>
            <person name="Sun F."/>
            <person name="Vogel H."/>
            <person name="Xiao J."/>
            <person name="Yang W."/>
            <person name="Yang Z."/>
            <person name="Yang Z."/>
            <person name="Zhou J."/>
            <person name="Zhu J."/>
            <person name="Brent C.S."/>
            <person name="Elsik C.G."/>
            <person name="Goodisman M.A."/>
            <person name="Liberles D.A."/>
            <person name="Roe R.M."/>
            <person name="Vargo E.L."/>
            <person name="Vilcinskas A."/>
            <person name="Wang J."/>
            <person name="Bornberg-Bauer E."/>
            <person name="Korb J."/>
            <person name="Zhang G."/>
            <person name="Liebig J."/>
        </authorList>
    </citation>
    <scope>NUCLEOTIDE SEQUENCE [LARGE SCALE GENOMIC DNA]</scope>
    <source>
        <tissue evidence="2">Whole organism</tissue>
    </source>
</reference>
<proteinExistence type="predicted"/>
<dbReference type="AlphaFoldDB" id="A0A067RDW9"/>
<organism evidence="2 3">
    <name type="scientific">Zootermopsis nevadensis</name>
    <name type="common">Dampwood termite</name>
    <dbReference type="NCBI Taxonomy" id="136037"/>
    <lineage>
        <taxon>Eukaryota</taxon>
        <taxon>Metazoa</taxon>
        <taxon>Ecdysozoa</taxon>
        <taxon>Arthropoda</taxon>
        <taxon>Hexapoda</taxon>
        <taxon>Insecta</taxon>
        <taxon>Pterygota</taxon>
        <taxon>Neoptera</taxon>
        <taxon>Polyneoptera</taxon>
        <taxon>Dictyoptera</taxon>
        <taxon>Blattodea</taxon>
        <taxon>Blattoidea</taxon>
        <taxon>Termitoidae</taxon>
        <taxon>Termopsidae</taxon>
        <taxon>Zootermopsis</taxon>
    </lineage>
</organism>
<feature type="compositionally biased region" description="Low complexity" evidence="1">
    <location>
        <begin position="95"/>
        <end position="109"/>
    </location>
</feature>
<evidence type="ECO:0000313" key="3">
    <source>
        <dbReference type="Proteomes" id="UP000027135"/>
    </source>
</evidence>
<keyword evidence="3" id="KW-1185">Reference proteome</keyword>
<feature type="region of interest" description="Disordered" evidence="1">
    <location>
        <begin position="89"/>
        <end position="151"/>
    </location>
</feature>
<name>A0A067RDW9_ZOONE</name>
<evidence type="ECO:0000313" key="2">
    <source>
        <dbReference type="EMBL" id="KDR21203.1"/>
    </source>
</evidence>
<dbReference type="Proteomes" id="UP000027135">
    <property type="component" value="Unassembled WGS sequence"/>
</dbReference>
<feature type="compositionally biased region" description="Basic and acidic residues" evidence="1">
    <location>
        <begin position="140"/>
        <end position="151"/>
    </location>
</feature>
<feature type="region of interest" description="Disordered" evidence="1">
    <location>
        <begin position="14"/>
        <end position="33"/>
    </location>
</feature>
<sequence length="151" mass="15192">MRCLGLGTPPLLLGRASHPGLPQQDPDSASASLKMSAACSDGFRMIHGLQLCDKQLPTAAQFGPPVSGKMCSCTVAGIGSLPPDMVTAATVGTRSASPASPANSSPNSPGGRCDSTPGASVPEDLRDASRSEQGTSTDSSVDKDCKSSTDT</sequence>
<accession>A0A067RDW9</accession>
<protein>
    <submittedName>
        <fullName evidence="2">Uncharacterized protein</fullName>
    </submittedName>
</protein>
<dbReference type="InParanoid" id="A0A067RDW9"/>
<gene>
    <name evidence="2" type="ORF">L798_03610</name>
</gene>
<evidence type="ECO:0000256" key="1">
    <source>
        <dbReference type="SAM" id="MobiDB-lite"/>
    </source>
</evidence>
<dbReference type="EMBL" id="KK852567">
    <property type="protein sequence ID" value="KDR21203.1"/>
    <property type="molecule type" value="Genomic_DNA"/>
</dbReference>